<accession>A0A4W3IP93</accession>
<dbReference type="Gene3D" id="2.60.120.200">
    <property type="match status" value="1"/>
</dbReference>
<reference evidence="9" key="5">
    <citation type="submission" date="2025-09" db="UniProtKB">
        <authorList>
            <consortium name="Ensembl"/>
        </authorList>
    </citation>
    <scope>IDENTIFICATION</scope>
</reference>
<dbReference type="PANTHER" id="PTHR19277:SF163">
    <property type="entry name" value="ADHESION G-PROTEIN COUPLED RECEPTOR D2-LIKE ISOFORM X1"/>
    <property type="match status" value="1"/>
</dbReference>
<keyword evidence="10" id="KW-1185">Reference proteome</keyword>
<evidence type="ECO:0000256" key="2">
    <source>
        <dbReference type="ARBA" id="ARBA00022723"/>
    </source>
</evidence>
<reference evidence="9" key="4">
    <citation type="submission" date="2025-08" db="UniProtKB">
        <authorList>
            <consortium name="Ensembl"/>
        </authorList>
    </citation>
    <scope>IDENTIFICATION</scope>
</reference>
<evidence type="ECO:0000256" key="1">
    <source>
        <dbReference type="ARBA" id="ARBA00001913"/>
    </source>
</evidence>
<feature type="transmembrane region" description="Helical" evidence="7">
    <location>
        <begin position="6"/>
        <end position="27"/>
    </location>
</feature>
<keyword evidence="3" id="KW-0106">Calcium</keyword>
<dbReference type="AlphaFoldDB" id="A0A4W3IP93"/>
<keyword evidence="7" id="KW-0472">Membrane</keyword>
<reference evidence="10" key="3">
    <citation type="journal article" date="2014" name="Nature">
        <title>Elephant shark genome provides unique insights into gnathostome evolution.</title>
        <authorList>
            <consortium name="International Elephant Shark Genome Sequencing Consortium"/>
            <person name="Venkatesh B."/>
            <person name="Lee A.P."/>
            <person name="Ravi V."/>
            <person name="Maurya A.K."/>
            <person name="Lian M.M."/>
            <person name="Swann J.B."/>
            <person name="Ohta Y."/>
            <person name="Flajnik M.F."/>
            <person name="Sutoh Y."/>
            <person name="Kasahara M."/>
            <person name="Hoon S."/>
            <person name="Gangu V."/>
            <person name="Roy S.W."/>
            <person name="Irimia M."/>
            <person name="Korzh V."/>
            <person name="Kondrychyn I."/>
            <person name="Lim Z.W."/>
            <person name="Tay B.H."/>
            <person name="Tohari S."/>
            <person name="Kong K.W."/>
            <person name="Ho S."/>
            <person name="Lorente-Galdos B."/>
            <person name="Quilez J."/>
            <person name="Marques-Bonet T."/>
            <person name="Raney B.J."/>
            <person name="Ingham P.W."/>
            <person name="Tay A."/>
            <person name="Hillier L.W."/>
            <person name="Minx P."/>
            <person name="Boehm T."/>
            <person name="Wilson R.K."/>
            <person name="Brenner S."/>
            <person name="Warren W.C."/>
        </authorList>
    </citation>
    <scope>NUCLEOTIDE SEQUENCE [LARGE SCALE GENOMIC DNA]</scope>
</reference>
<keyword evidence="4" id="KW-1015">Disulfide bond</keyword>
<comment type="caution">
    <text evidence="6">Lacks conserved residue(s) required for the propagation of feature annotation.</text>
</comment>
<keyword evidence="7" id="KW-1133">Transmembrane helix</keyword>
<dbReference type="PRINTS" id="PR00895">
    <property type="entry name" value="PENTAXIN"/>
</dbReference>
<dbReference type="InterPro" id="IPR001759">
    <property type="entry name" value="PTX_dom"/>
</dbReference>
<evidence type="ECO:0000256" key="4">
    <source>
        <dbReference type="ARBA" id="ARBA00023157"/>
    </source>
</evidence>
<evidence type="ECO:0000313" key="9">
    <source>
        <dbReference type="Ensembl" id="ENSCMIP00000028298.1"/>
    </source>
</evidence>
<dbReference type="GO" id="GO:0046872">
    <property type="term" value="F:metal ion binding"/>
    <property type="evidence" value="ECO:0007669"/>
    <property type="project" value="UniProtKB-KW"/>
</dbReference>
<dbReference type="OMA" id="WDTEWNE"/>
<dbReference type="InterPro" id="IPR051360">
    <property type="entry name" value="Neuronal_Pentraxin_Related"/>
</dbReference>
<dbReference type="Ensembl" id="ENSCMIT00000028746.1">
    <property type="protein sequence ID" value="ENSCMIP00000028298.1"/>
    <property type="gene ID" value="ENSCMIG00000012291.1"/>
</dbReference>
<dbReference type="PROSITE" id="PS51828">
    <property type="entry name" value="PTX_2"/>
    <property type="match status" value="1"/>
</dbReference>
<evidence type="ECO:0000256" key="7">
    <source>
        <dbReference type="SAM" id="Phobius"/>
    </source>
</evidence>
<proteinExistence type="predicted"/>
<sequence length="279" mass="30254">MRAPDSWEIIVIVIVSPLAAELPVLMFQSKTDSKYARLLRALPLLPGVTVCAHVQWDRRSPGIGTIFSYAVPEFLNALQLRGRGEGGWVQLALIVQGHHTAYGAGFRNDGHWHHVCATWQAGGGTWAIYADGAEGSSGRGLYQGQHIPGNGSFILGQDQDSLGGSFASNEAFSGNVTGLSLWARALDTGQLAGLSVCWRPPRSLIYTWSMHTLQVEPTVRTVTLHFHCPGTTVYTLKSHCGRIVEPCSSVVRALASQARGPGRYIVQVSLLHTPLFTQQ</sequence>
<reference evidence="10" key="1">
    <citation type="journal article" date="2006" name="Science">
        <title>Ancient noncoding elements conserved in the human genome.</title>
        <authorList>
            <person name="Venkatesh B."/>
            <person name="Kirkness E.F."/>
            <person name="Loh Y.H."/>
            <person name="Halpern A.L."/>
            <person name="Lee A.P."/>
            <person name="Johnson J."/>
            <person name="Dandona N."/>
            <person name="Viswanathan L.D."/>
            <person name="Tay A."/>
            <person name="Venter J.C."/>
            <person name="Strausberg R.L."/>
            <person name="Brenner S."/>
        </authorList>
    </citation>
    <scope>NUCLEOTIDE SEQUENCE [LARGE SCALE GENOMIC DNA]</scope>
</reference>
<protein>
    <recommendedName>
        <fullName evidence="8">Pentraxin (PTX) domain-containing protein</fullName>
    </recommendedName>
</protein>
<dbReference type="Pfam" id="PF00354">
    <property type="entry name" value="Pentaxin"/>
    <property type="match status" value="1"/>
</dbReference>
<dbReference type="SUPFAM" id="SSF49899">
    <property type="entry name" value="Concanavalin A-like lectins/glucanases"/>
    <property type="match status" value="1"/>
</dbReference>
<comment type="cofactor">
    <cofactor evidence="1">
        <name>Ca(2+)</name>
        <dbReference type="ChEBI" id="CHEBI:29108"/>
    </cofactor>
</comment>
<dbReference type="PANTHER" id="PTHR19277">
    <property type="entry name" value="PENTRAXIN"/>
    <property type="match status" value="1"/>
</dbReference>
<name>A0A4W3IP93_CALMI</name>
<evidence type="ECO:0000313" key="10">
    <source>
        <dbReference type="Proteomes" id="UP000314986"/>
    </source>
</evidence>
<keyword evidence="5" id="KW-0325">Glycoprotein</keyword>
<dbReference type="InterPro" id="IPR013320">
    <property type="entry name" value="ConA-like_dom_sf"/>
</dbReference>
<evidence type="ECO:0000256" key="6">
    <source>
        <dbReference type="PROSITE-ProRule" id="PRU01172"/>
    </source>
</evidence>
<evidence type="ECO:0000259" key="8">
    <source>
        <dbReference type="PROSITE" id="PS51828"/>
    </source>
</evidence>
<evidence type="ECO:0000256" key="3">
    <source>
        <dbReference type="ARBA" id="ARBA00022837"/>
    </source>
</evidence>
<organism evidence="9 10">
    <name type="scientific">Callorhinchus milii</name>
    <name type="common">Ghost shark</name>
    <dbReference type="NCBI Taxonomy" id="7868"/>
    <lineage>
        <taxon>Eukaryota</taxon>
        <taxon>Metazoa</taxon>
        <taxon>Chordata</taxon>
        <taxon>Craniata</taxon>
        <taxon>Vertebrata</taxon>
        <taxon>Chondrichthyes</taxon>
        <taxon>Holocephali</taxon>
        <taxon>Chimaeriformes</taxon>
        <taxon>Callorhinchidae</taxon>
        <taxon>Callorhinchus</taxon>
    </lineage>
</organism>
<dbReference type="Proteomes" id="UP000314986">
    <property type="component" value="Unassembled WGS sequence"/>
</dbReference>
<dbReference type="SMART" id="SM00159">
    <property type="entry name" value="PTX"/>
    <property type="match status" value="1"/>
</dbReference>
<keyword evidence="2" id="KW-0479">Metal-binding</keyword>
<keyword evidence="7" id="KW-0812">Transmembrane</keyword>
<feature type="domain" description="Pentraxin (PTX)" evidence="8">
    <location>
        <begin position="21"/>
        <end position="228"/>
    </location>
</feature>
<dbReference type="GeneTree" id="ENSGT01060000248591"/>
<dbReference type="InParanoid" id="A0A4W3IP93"/>
<evidence type="ECO:0000256" key="5">
    <source>
        <dbReference type="ARBA" id="ARBA00023180"/>
    </source>
</evidence>
<reference evidence="10" key="2">
    <citation type="journal article" date="2007" name="PLoS Biol.">
        <title>Survey sequencing and comparative analysis of the elephant shark (Callorhinchus milii) genome.</title>
        <authorList>
            <person name="Venkatesh B."/>
            <person name="Kirkness E.F."/>
            <person name="Loh Y.H."/>
            <person name="Halpern A.L."/>
            <person name="Lee A.P."/>
            <person name="Johnson J."/>
            <person name="Dandona N."/>
            <person name="Viswanathan L.D."/>
            <person name="Tay A."/>
            <person name="Venter J.C."/>
            <person name="Strausberg R.L."/>
            <person name="Brenner S."/>
        </authorList>
    </citation>
    <scope>NUCLEOTIDE SEQUENCE [LARGE SCALE GENOMIC DNA]</scope>
</reference>